<dbReference type="Proteomes" id="UP000784294">
    <property type="component" value="Unassembled WGS sequence"/>
</dbReference>
<evidence type="ECO:0000256" key="1">
    <source>
        <dbReference type="SAM" id="MobiDB-lite"/>
    </source>
</evidence>
<feature type="compositionally biased region" description="Polar residues" evidence="1">
    <location>
        <begin position="225"/>
        <end position="237"/>
    </location>
</feature>
<reference evidence="2" key="1">
    <citation type="submission" date="2018-11" db="EMBL/GenBank/DDBJ databases">
        <authorList>
            <consortium name="Pathogen Informatics"/>
        </authorList>
    </citation>
    <scope>NUCLEOTIDE SEQUENCE</scope>
</reference>
<feature type="region of interest" description="Disordered" evidence="1">
    <location>
        <begin position="206"/>
        <end position="237"/>
    </location>
</feature>
<sequence length="237" mass="25491">MNSRSSDSLARFCILTNRKGTISTYSPLGSFAGFPRSQVSDSLPCTSAKLDLVRSESWPITSAYKRSGTLSRNSSISNKLTEMPSTVTDANISLVSGRDKSLGSHAVDDTLEKVETLVASGSQVSLDPQDNPAPEGVWQHGGAATPQNLGKNSGFTVVDEVFITTDCIAYPYLNLPAPTVSSAKHQARPADDQFLGHKCSLVNSRADQHQQMSQQMVRVNETRTKSNPTGKTSSVRL</sequence>
<name>A0A448X7R8_9PLAT</name>
<feature type="compositionally biased region" description="Polar residues" evidence="1">
    <location>
        <begin position="206"/>
        <end position="217"/>
    </location>
</feature>
<dbReference type="AlphaFoldDB" id="A0A448X7R8"/>
<protein>
    <submittedName>
        <fullName evidence="2">Uncharacterized protein</fullName>
    </submittedName>
</protein>
<evidence type="ECO:0000313" key="2">
    <source>
        <dbReference type="EMBL" id="VEL30193.1"/>
    </source>
</evidence>
<keyword evidence="3" id="KW-1185">Reference proteome</keyword>
<comment type="caution">
    <text evidence="2">The sequence shown here is derived from an EMBL/GenBank/DDBJ whole genome shotgun (WGS) entry which is preliminary data.</text>
</comment>
<evidence type="ECO:0000313" key="3">
    <source>
        <dbReference type="Proteomes" id="UP000784294"/>
    </source>
</evidence>
<organism evidence="2 3">
    <name type="scientific">Protopolystoma xenopodis</name>
    <dbReference type="NCBI Taxonomy" id="117903"/>
    <lineage>
        <taxon>Eukaryota</taxon>
        <taxon>Metazoa</taxon>
        <taxon>Spiralia</taxon>
        <taxon>Lophotrochozoa</taxon>
        <taxon>Platyhelminthes</taxon>
        <taxon>Monogenea</taxon>
        <taxon>Polyopisthocotylea</taxon>
        <taxon>Polystomatidea</taxon>
        <taxon>Polystomatidae</taxon>
        <taxon>Protopolystoma</taxon>
    </lineage>
</organism>
<accession>A0A448X7R8</accession>
<gene>
    <name evidence="2" type="ORF">PXEA_LOCUS23633</name>
</gene>
<proteinExistence type="predicted"/>
<dbReference type="EMBL" id="CAAALY010110217">
    <property type="protein sequence ID" value="VEL30193.1"/>
    <property type="molecule type" value="Genomic_DNA"/>
</dbReference>